<dbReference type="Proteomes" id="UP000198881">
    <property type="component" value="Unassembled WGS sequence"/>
</dbReference>
<gene>
    <name evidence="7" type="ORF">SAMN04487966_102390</name>
</gene>
<dbReference type="AlphaFoldDB" id="A0A1I7MHU9"/>
<dbReference type="SUPFAM" id="SSF51621">
    <property type="entry name" value="Phosphoenolpyruvate/pyruvate domain"/>
    <property type="match status" value="1"/>
</dbReference>
<evidence type="ECO:0000256" key="4">
    <source>
        <dbReference type="PIRSR" id="PIRSR015582-1"/>
    </source>
</evidence>
<dbReference type="GO" id="GO:0016829">
    <property type="term" value="F:lyase activity"/>
    <property type="evidence" value="ECO:0007669"/>
    <property type="project" value="UniProtKB-KW"/>
</dbReference>
<feature type="binding site" evidence="5">
    <location>
        <position position="142"/>
    </location>
    <ligand>
        <name>Mg(2+)</name>
        <dbReference type="ChEBI" id="CHEBI:18420"/>
    </ligand>
</feature>
<dbReference type="Gene3D" id="3.20.20.60">
    <property type="entry name" value="Phosphoenolpyruvate-binding domains"/>
    <property type="match status" value="1"/>
</dbReference>
<dbReference type="PANTHER" id="PTHR32308">
    <property type="entry name" value="LYASE BETA SUBUNIT, PUTATIVE (AFU_ORTHOLOGUE AFUA_4G13030)-RELATED"/>
    <property type="match status" value="1"/>
</dbReference>
<dbReference type="GO" id="GO:0000287">
    <property type="term" value="F:magnesium ion binding"/>
    <property type="evidence" value="ECO:0007669"/>
    <property type="project" value="TreeGrafter"/>
</dbReference>
<dbReference type="Pfam" id="PF03328">
    <property type="entry name" value="HpcH_HpaI"/>
    <property type="match status" value="1"/>
</dbReference>
<dbReference type="RefSeq" id="WP_091695094.1">
    <property type="nucleotide sequence ID" value="NZ_FPCG01000002.1"/>
</dbReference>
<dbReference type="InterPro" id="IPR040442">
    <property type="entry name" value="Pyrv_kinase-like_dom_sf"/>
</dbReference>
<proteinExistence type="predicted"/>
<keyword evidence="3 5" id="KW-0460">Magnesium</keyword>
<evidence type="ECO:0000256" key="1">
    <source>
        <dbReference type="ARBA" id="ARBA00001946"/>
    </source>
</evidence>
<dbReference type="PIRSF" id="PIRSF015582">
    <property type="entry name" value="Cit_lyase_B"/>
    <property type="match status" value="1"/>
</dbReference>
<evidence type="ECO:0000313" key="7">
    <source>
        <dbReference type="EMBL" id="SFV21505.1"/>
    </source>
</evidence>
<dbReference type="InterPro" id="IPR011206">
    <property type="entry name" value="Citrate_lyase_beta/mcl1/mcl2"/>
</dbReference>
<feature type="binding site" evidence="5">
    <location>
        <position position="116"/>
    </location>
    <ligand>
        <name>Mg(2+)</name>
        <dbReference type="ChEBI" id="CHEBI:18420"/>
    </ligand>
</feature>
<dbReference type="GO" id="GO:0006107">
    <property type="term" value="P:oxaloacetate metabolic process"/>
    <property type="evidence" value="ECO:0007669"/>
    <property type="project" value="TreeGrafter"/>
</dbReference>
<keyword evidence="8" id="KW-1185">Reference proteome</keyword>
<name>A0A1I7MHU9_9MICC</name>
<protein>
    <submittedName>
        <fullName evidence="7">Citrate lyase subunit beta / citryl-CoA lyase</fullName>
    </submittedName>
</protein>
<dbReference type="PANTHER" id="PTHR32308:SF10">
    <property type="entry name" value="CITRATE LYASE SUBUNIT BETA"/>
    <property type="match status" value="1"/>
</dbReference>
<evidence type="ECO:0000259" key="6">
    <source>
        <dbReference type="Pfam" id="PF03328"/>
    </source>
</evidence>
<sequence>MSAPHPSFELGPAIMFVPADRPDRYAKAAERADAVIIDLEDAVLPADRPAARQALVETPLDPARTIVRVNPVGTEDFAEDLEALTRTEYTTVMLAKAESAQQLDSLHGYRVIALCETALGVREAADIAQTEPVVALMWGAEDLIASLGGLSSRFPHEHDRAGQYRDVTRAARAQILLAAGAAGKAAVDAVHLDLADHDGLRAEAEDAVACGFSATACLHPAQVPVIRQAYRPSSGQVDWATRVLEAAASQGAVGAFSLDGRMVDEVVLQQARIIQRRHAAAAEEPTRE</sequence>
<comment type="cofactor">
    <cofactor evidence="1">
        <name>Mg(2+)</name>
        <dbReference type="ChEBI" id="CHEBI:18420"/>
    </cofactor>
</comment>
<dbReference type="InterPro" id="IPR015813">
    <property type="entry name" value="Pyrv/PenolPyrv_kinase-like_dom"/>
</dbReference>
<dbReference type="OrthoDB" id="5172636at2"/>
<evidence type="ECO:0000313" key="8">
    <source>
        <dbReference type="Proteomes" id="UP000198881"/>
    </source>
</evidence>
<feature type="binding site" evidence="4">
    <location>
        <position position="116"/>
    </location>
    <ligand>
        <name>substrate</name>
    </ligand>
</feature>
<dbReference type="EMBL" id="FPCG01000002">
    <property type="protein sequence ID" value="SFV21505.1"/>
    <property type="molecule type" value="Genomic_DNA"/>
</dbReference>
<feature type="domain" description="HpcH/HpaI aldolase/citrate lyase" evidence="6">
    <location>
        <begin position="14"/>
        <end position="220"/>
    </location>
</feature>
<dbReference type="STRING" id="574650.SAMN04487966_102390"/>
<accession>A0A1I7MHU9</accession>
<keyword evidence="7" id="KW-0456">Lyase</keyword>
<keyword evidence="2 5" id="KW-0479">Metal-binding</keyword>
<dbReference type="InterPro" id="IPR005000">
    <property type="entry name" value="Aldolase/citrate-lyase_domain"/>
</dbReference>
<evidence type="ECO:0000256" key="3">
    <source>
        <dbReference type="ARBA" id="ARBA00022842"/>
    </source>
</evidence>
<evidence type="ECO:0000256" key="5">
    <source>
        <dbReference type="PIRSR" id="PIRSR015582-2"/>
    </source>
</evidence>
<reference evidence="7 8" key="1">
    <citation type="submission" date="2016-10" db="EMBL/GenBank/DDBJ databases">
        <authorList>
            <person name="de Groot N.N."/>
        </authorList>
    </citation>
    <scope>NUCLEOTIDE SEQUENCE [LARGE SCALE GENOMIC DNA]</scope>
    <source>
        <strain evidence="7 8">CGMCC 1.7054</strain>
    </source>
</reference>
<evidence type="ECO:0000256" key="2">
    <source>
        <dbReference type="ARBA" id="ARBA00022723"/>
    </source>
</evidence>
<organism evidence="7 8">
    <name type="scientific">Micrococcus terreus</name>
    <dbReference type="NCBI Taxonomy" id="574650"/>
    <lineage>
        <taxon>Bacteria</taxon>
        <taxon>Bacillati</taxon>
        <taxon>Actinomycetota</taxon>
        <taxon>Actinomycetes</taxon>
        <taxon>Micrococcales</taxon>
        <taxon>Micrococcaceae</taxon>
        <taxon>Micrococcus</taxon>
    </lineage>
</organism>
<feature type="binding site" evidence="4">
    <location>
        <position position="68"/>
    </location>
    <ligand>
        <name>substrate</name>
    </ligand>
</feature>